<sequence length="304" mass="34812">MKNLDERKENEKPIRTLLPNALHFQRGVQNIRVRDMEVELPLHAKKGSTSERDYTNVQRAWWDAIKACYDSVHNCPQRMPLEMRIMGSSEITMAPQRNHKLGTCAIEILTLKVVADIWEPYAQQVLNKWASYKDNDNNPVVIRPHWAKEWYPYNIDGKPWIEKLKNDTYKNEIAEFKGLLAAVGKLHGWTLADLKKTFSNEKIAKAALLSLKQQALSPLTTQLNSELLLKLEVFDIITTIDPNARTTNIGSRQELLIYYRELCGAGYSMLFSILVYLNSEGKINFIKADTCVLILTGSRRGHGV</sequence>
<dbReference type="AlphaFoldDB" id="R8BPX0"/>
<dbReference type="RefSeq" id="XP_007913863.1">
    <property type="nucleotide sequence ID" value="XM_007915672.1"/>
</dbReference>
<organism evidence="1 2">
    <name type="scientific">Phaeoacremonium minimum (strain UCR-PA7)</name>
    <name type="common">Esca disease fungus</name>
    <name type="synonym">Togninia minima</name>
    <dbReference type="NCBI Taxonomy" id="1286976"/>
    <lineage>
        <taxon>Eukaryota</taxon>
        <taxon>Fungi</taxon>
        <taxon>Dikarya</taxon>
        <taxon>Ascomycota</taxon>
        <taxon>Pezizomycotina</taxon>
        <taxon>Sordariomycetes</taxon>
        <taxon>Sordariomycetidae</taxon>
        <taxon>Togniniales</taxon>
        <taxon>Togniniaceae</taxon>
        <taxon>Phaeoacremonium</taxon>
    </lineage>
</organism>
<dbReference type="KEGG" id="tmn:UCRPA7_3105"/>
<evidence type="ECO:0000313" key="2">
    <source>
        <dbReference type="Proteomes" id="UP000014074"/>
    </source>
</evidence>
<dbReference type="Proteomes" id="UP000014074">
    <property type="component" value="Unassembled WGS sequence"/>
</dbReference>
<dbReference type="OrthoDB" id="610608at2759"/>
<dbReference type="HOGENOM" id="CLU_915818_0_0_1"/>
<gene>
    <name evidence="1" type="ORF">UCRPA7_3105</name>
</gene>
<dbReference type="InterPro" id="IPR010031">
    <property type="entry name" value="FAD_lactone_oxidase-like"/>
</dbReference>
<dbReference type="GeneID" id="19323423"/>
<dbReference type="PANTHER" id="PTHR43762:SF1">
    <property type="entry name" value="D-ARABINONO-1,4-LACTONE OXIDASE"/>
    <property type="match status" value="1"/>
</dbReference>
<dbReference type="GO" id="GO:0005739">
    <property type="term" value="C:mitochondrion"/>
    <property type="evidence" value="ECO:0007669"/>
    <property type="project" value="TreeGrafter"/>
</dbReference>
<dbReference type="PANTHER" id="PTHR43762">
    <property type="entry name" value="L-GULONOLACTONE OXIDASE"/>
    <property type="match status" value="1"/>
</dbReference>
<dbReference type="GO" id="GO:0003885">
    <property type="term" value="F:D-arabinono-1,4-lactone oxidase activity"/>
    <property type="evidence" value="ECO:0007669"/>
    <property type="project" value="TreeGrafter"/>
</dbReference>
<accession>R8BPX0</accession>
<keyword evidence="2" id="KW-1185">Reference proteome</keyword>
<dbReference type="EMBL" id="KB932995">
    <property type="protein sequence ID" value="EOO01387.1"/>
    <property type="molecule type" value="Genomic_DNA"/>
</dbReference>
<reference evidence="2" key="1">
    <citation type="journal article" date="2013" name="Genome Announc.">
        <title>Draft genome sequence of the ascomycete Phaeoacremonium aleophilum strain UCR-PA7, a causal agent of the esca disease complex in grapevines.</title>
        <authorList>
            <person name="Blanco-Ulate B."/>
            <person name="Rolshausen P."/>
            <person name="Cantu D."/>
        </authorList>
    </citation>
    <scope>NUCLEOTIDE SEQUENCE [LARGE SCALE GENOMIC DNA]</scope>
    <source>
        <strain evidence="2">UCR-PA7</strain>
    </source>
</reference>
<proteinExistence type="predicted"/>
<dbReference type="eggNOG" id="ENOG502SB01">
    <property type="taxonomic scope" value="Eukaryota"/>
</dbReference>
<evidence type="ECO:0000313" key="1">
    <source>
        <dbReference type="EMBL" id="EOO01387.1"/>
    </source>
</evidence>
<name>R8BPX0_PHAM7</name>
<protein>
    <submittedName>
        <fullName evidence="1">Uncharacterized protein</fullName>
    </submittedName>
</protein>